<protein>
    <recommendedName>
        <fullName evidence="8">Large ribosomal subunit protein mL38</fullName>
    </recommendedName>
    <alternativeName>
        <fullName evidence="9">39S ribosomal protein L38, mitochondrial</fullName>
    </alternativeName>
</protein>
<dbReference type="CDD" id="cd00866">
    <property type="entry name" value="PEBP_euk"/>
    <property type="match status" value="1"/>
</dbReference>
<dbReference type="PANTHER" id="PTHR11362">
    <property type="entry name" value="PHOSPHATIDYLETHANOLAMINE-BINDING PROTEIN"/>
    <property type="match status" value="1"/>
</dbReference>
<accession>A0A835CLT3</accession>
<organism evidence="10 11">
    <name type="scientific">Aphidius gifuensis</name>
    <name type="common">Parasitoid wasp</name>
    <dbReference type="NCBI Taxonomy" id="684658"/>
    <lineage>
        <taxon>Eukaryota</taxon>
        <taxon>Metazoa</taxon>
        <taxon>Ecdysozoa</taxon>
        <taxon>Arthropoda</taxon>
        <taxon>Hexapoda</taxon>
        <taxon>Insecta</taxon>
        <taxon>Pterygota</taxon>
        <taxon>Neoptera</taxon>
        <taxon>Endopterygota</taxon>
        <taxon>Hymenoptera</taxon>
        <taxon>Apocrita</taxon>
        <taxon>Ichneumonoidea</taxon>
        <taxon>Braconidae</taxon>
        <taxon>Aphidiinae</taxon>
        <taxon>Aphidius</taxon>
    </lineage>
</organism>
<evidence type="ECO:0000256" key="3">
    <source>
        <dbReference type="ARBA" id="ARBA00022980"/>
    </source>
</evidence>
<evidence type="ECO:0000256" key="5">
    <source>
        <dbReference type="ARBA" id="ARBA00023128"/>
    </source>
</evidence>
<evidence type="ECO:0000313" key="10">
    <source>
        <dbReference type="EMBL" id="KAF7988562.1"/>
    </source>
</evidence>
<proteinExistence type="inferred from homology"/>
<evidence type="ECO:0000256" key="7">
    <source>
        <dbReference type="ARBA" id="ARBA00038016"/>
    </source>
</evidence>
<dbReference type="EMBL" id="JACMRX010000005">
    <property type="protein sequence ID" value="KAF7988562.1"/>
    <property type="molecule type" value="Genomic_DNA"/>
</dbReference>
<dbReference type="SUPFAM" id="SSF49777">
    <property type="entry name" value="PEBP-like"/>
    <property type="match status" value="1"/>
</dbReference>
<keyword evidence="6" id="KW-0687">Ribonucleoprotein</keyword>
<dbReference type="AlphaFoldDB" id="A0A835CLT3"/>
<dbReference type="GO" id="GO:0005743">
    <property type="term" value="C:mitochondrial inner membrane"/>
    <property type="evidence" value="ECO:0007669"/>
    <property type="project" value="UniProtKB-ARBA"/>
</dbReference>
<evidence type="ECO:0000256" key="9">
    <source>
        <dbReference type="ARBA" id="ARBA00041206"/>
    </source>
</evidence>
<dbReference type="InterPro" id="IPR008914">
    <property type="entry name" value="PEBP"/>
</dbReference>
<keyword evidence="2" id="KW-0809">Transit peptide</keyword>
<comment type="caution">
    <text evidence="10">The sequence shown here is derived from an EMBL/GenBank/DDBJ whole genome shotgun (WGS) entry which is preliminary data.</text>
</comment>
<evidence type="ECO:0000256" key="6">
    <source>
        <dbReference type="ARBA" id="ARBA00023274"/>
    </source>
</evidence>
<keyword evidence="4" id="KW-0175">Coiled coil</keyword>
<dbReference type="OrthoDB" id="2153661at2759"/>
<dbReference type="Gene3D" id="3.90.280.10">
    <property type="entry name" value="PEBP-like"/>
    <property type="match status" value="1"/>
</dbReference>
<gene>
    <name evidence="10" type="ORF">HCN44_001135</name>
</gene>
<comment type="similarity">
    <text evidence="7">Belongs to the phosphatidylethanolamine-binding protein family. Mitochondrion-specific ribosomal protein mL38 subfamily.</text>
</comment>
<dbReference type="Proteomes" id="UP000639338">
    <property type="component" value="Unassembled WGS sequence"/>
</dbReference>
<reference evidence="10 11" key="1">
    <citation type="submission" date="2020-08" db="EMBL/GenBank/DDBJ databases">
        <title>Aphidius gifuensis genome sequencing and assembly.</title>
        <authorList>
            <person name="Du Z."/>
        </authorList>
    </citation>
    <scope>NUCLEOTIDE SEQUENCE [LARGE SCALE GENOMIC DNA]</scope>
    <source>
        <strain evidence="10">YNYX2018</strain>
        <tissue evidence="10">Adults</tissue>
    </source>
</reference>
<name>A0A835CLT3_APHGI</name>
<evidence type="ECO:0000256" key="2">
    <source>
        <dbReference type="ARBA" id="ARBA00022946"/>
    </source>
</evidence>
<dbReference type="InterPro" id="IPR036610">
    <property type="entry name" value="PEBP-like_sf"/>
</dbReference>
<sequence>MACRLFRLLKNDIPSGSVYQIRHGHWLRGKPPGEARTIKQRLDELNAQDPEIAFKVDIGFKVPQLSRKEATTIYHDHIVKIKNDPEIERKARNKELWIDSKELKKDWQQTSGPNHIKQIADHYGVYDDLFGDAYFYPTVPLDIHYDIDDDKIGVVYRGNFLKPNETKNEPTITWESNNKDDLWTLLLTTPDGNFTDKELEYCHWFIGNIPGNDLSKGDLLMPYMRPIPPHGIGYCRYIFVLYKQNKKIDFNEYKMDAPCLKLENRNWSTKDFYKKYEDIVTPAGLSFYQADWDESLKDFYYNQLQMKMPMYEYDFPAPYIRPQEWFPKGRPFNIYLDKYRDPRDVNKDYLLKKLKEVHPFRPPKPPLKYPAAHAYPKDMPSWLKTRETKDRNNWGRINEIK</sequence>
<evidence type="ECO:0000256" key="8">
    <source>
        <dbReference type="ARBA" id="ARBA00039444"/>
    </source>
</evidence>
<keyword evidence="11" id="KW-1185">Reference proteome</keyword>
<dbReference type="InterPro" id="IPR035810">
    <property type="entry name" value="PEBP_euk"/>
</dbReference>
<keyword evidence="3" id="KW-0689">Ribosomal protein</keyword>
<evidence type="ECO:0000256" key="4">
    <source>
        <dbReference type="ARBA" id="ARBA00023054"/>
    </source>
</evidence>
<dbReference type="FunFam" id="3.90.280.10:FF:000002">
    <property type="entry name" value="39S ribosomal protein L38, mitochondrial"/>
    <property type="match status" value="1"/>
</dbReference>
<dbReference type="PANTHER" id="PTHR11362:SF133">
    <property type="entry name" value="LARGE RIBOSOMAL SUBUNIT PROTEIN ML38"/>
    <property type="match status" value="1"/>
</dbReference>
<keyword evidence="5" id="KW-0496">Mitochondrion</keyword>
<dbReference type="GO" id="GO:0005762">
    <property type="term" value="C:mitochondrial large ribosomal subunit"/>
    <property type="evidence" value="ECO:0007669"/>
    <property type="project" value="TreeGrafter"/>
</dbReference>
<dbReference type="Pfam" id="PF01161">
    <property type="entry name" value="PBP"/>
    <property type="match status" value="1"/>
</dbReference>
<evidence type="ECO:0000256" key="1">
    <source>
        <dbReference type="ARBA" id="ARBA00004173"/>
    </source>
</evidence>
<evidence type="ECO:0000313" key="11">
    <source>
        <dbReference type="Proteomes" id="UP000639338"/>
    </source>
</evidence>
<comment type="subcellular location">
    <subcellularLocation>
        <location evidence="1">Mitochondrion</location>
    </subcellularLocation>
</comment>